<accession>A0A7V7KV25</accession>
<reference evidence="2 3" key="1">
    <citation type="submission" date="2018-07" db="EMBL/GenBank/DDBJ databases">
        <title>Pseudomonas laoshanensis sp. nov., isolated from soil.</title>
        <authorList>
            <person name="Sun J."/>
            <person name="Yu L."/>
            <person name="Wang M."/>
            <person name="Zhang C."/>
        </authorList>
    </citation>
    <scope>NUCLEOTIDE SEQUENCE [LARGE SCALE GENOMIC DNA]</scope>
    <source>
        <strain evidence="2 3">Y22</strain>
    </source>
</reference>
<dbReference type="AlphaFoldDB" id="A0A7V7KV25"/>
<feature type="signal peptide" evidence="1">
    <location>
        <begin position="1"/>
        <end position="21"/>
    </location>
</feature>
<dbReference type="OrthoDB" id="9153755at2"/>
<dbReference type="EMBL" id="QOVF01000008">
    <property type="protein sequence ID" value="KAA0691309.1"/>
    <property type="molecule type" value="Genomic_DNA"/>
</dbReference>
<evidence type="ECO:0000256" key="1">
    <source>
        <dbReference type="SAM" id="SignalP"/>
    </source>
</evidence>
<evidence type="ECO:0008006" key="4">
    <source>
        <dbReference type="Google" id="ProtNLM"/>
    </source>
</evidence>
<dbReference type="InterPro" id="IPR018759">
    <property type="entry name" value="BBP2_2"/>
</dbReference>
<keyword evidence="1" id="KW-0732">Signal</keyword>
<gene>
    <name evidence="2" type="ORF">DT594_17155</name>
</gene>
<evidence type="ECO:0000313" key="2">
    <source>
        <dbReference type="EMBL" id="KAA0691309.1"/>
    </source>
</evidence>
<evidence type="ECO:0000313" key="3">
    <source>
        <dbReference type="Proteomes" id="UP000463138"/>
    </source>
</evidence>
<keyword evidence="3" id="KW-1185">Reference proteome</keyword>
<dbReference type="Proteomes" id="UP000463138">
    <property type="component" value="Unassembled WGS sequence"/>
</dbReference>
<feature type="chain" id="PRO_5030609495" description="Outer membrane beta-barrel protein" evidence="1">
    <location>
        <begin position="22"/>
        <end position="384"/>
    </location>
</feature>
<comment type="caution">
    <text evidence="2">The sequence shown here is derived from an EMBL/GenBank/DDBJ whole genome shotgun (WGS) entry which is preliminary data.</text>
</comment>
<protein>
    <recommendedName>
        <fullName evidence="4">Outer membrane beta-barrel protein</fullName>
    </recommendedName>
</protein>
<dbReference type="Pfam" id="PF10082">
    <property type="entry name" value="BBP2_2"/>
    <property type="match status" value="1"/>
</dbReference>
<name>A0A7V7KV25_9GAMM</name>
<proteinExistence type="predicted"/>
<dbReference type="RefSeq" id="WP_149334184.1">
    <property type="nucleotide sequence ID" value="NZ_QOVF01000008.1"/>
</dbReference>
<organism evidence="2 3">
    <name type="scientific">Halopseudomonas laoshanensis</name>
    <dbReference type="NCBI Taxonomy" id="2268758"/>
    <lineage>
        <taxon>Bacteria</taxon>
        <taxon>Pseudomonadati</taxon>
        <taxon>Pseudomonadota</taxon>
        <taxon>Gammaproteobacteria</taxon>
        <taxon>Pseudomonadales</taxon>
        <taxon>Pseudomonadaceae</taxon>
        <taxon>Halopseudomonas</taxon>
    </lineage>
</organism>
<sequence length="384" mass="43555">MRTTTLTMAMLAGTLSAHALAVEPQSIDLAGFDFTPTLLLGERYDDNLRGDDENEISSWVTTLEPSFQLTAEGSKTGHQLEYRATRETYHSESDASHTNHHLTLKSILEFTSRHRLRAGLGYHRIEETTDTTLDGVNDKYSLANGELGYTFGAVTARNQIDLLGRYEQRRFQNSGGINDDQERDTAGLTTTWYHRISPKTRTLGELRYTDHDYTTDLNNRSSVNTAALVGGTWEATAKTTGTLRVGAEKKNFDDSSRTDYTSPMWDVGLTWNPRTYSTFGITTRRAFDEGDDGASTVQDINTLLSWDHTWSPWISTELEYQILDREYKAIDREDDRTAFGAAVVYSYDRWADFKLGYRRVDNDSTSADNDYKRNLYLLIVELSL</sequence>